<comment type="caution">
    <text evidence="1">The sequence shown here is derived from an EMBL/GenBank/DDBJ whole genome shotgun (WGS) entry which is preliminary data.</text>
</comment>
<dbReference type="EMBL" id="CAVMJV010000063">
    <property type="protein sequence ID" value="CAK5087151.1"/>
    <property type="molecule type" value="Genomic_DNA"/>
</dbReference>
<evidence type="ECO:0000313" key="2">
    <source>
        <dbReference type="Proteomes" id="UP001497535"/>
    </source>
</evidence>
<accession>A0ACB1A9T1</accession>
<gene>
    <name evidence="1" type="ORF">MENTE1834_LOCUS34680</name>
</gene>
<organism evidence="1 2">
    <name type="scientific">Meloidogyne enterolobii</name>
    <name type="common">Root-knot nematode worm</name>
    <name type="synonym">Meloidogyne mayaguensis</name>
    <dbReference type="NCBI Taxonomy" id="390850"/>
    <lineage>
        <taxon>Eukaryota</taxon>
        <taxon>Metazoa</taxon>
        <taxon>Ecdysozoa</taxon>
        <taxon>Nematoda</taxon>
        <taxon>Chromadorea</taxon>
        <taxon>Rhabditida</taxon>
        <taxon>Tylenchina</taxon>
        <taxon>Tylenchomorpha</taxon>
        <taxon>Tylenchoidea</taxon>
        <taxon>Meloidogynidae</taxon>
        <taxon>Meloidogyninae</taxon>
        <taxon>Meloidogyne</taxon>
    </lineage>
</organism>
<reference evidence="1" key="1">
    <citation type="submission" date="2023-11" db="EMBL/GenBank/DDBJ databases">
        <authorList>
            <person name="Poullet M."/>
        </authorList>
    </citation>
    <scope>NUCLEOTIDE SEQUENCE</scope>
    <source>
        <strain evidence="1">E1834</strain>
    </source>
</reference>
<protein>
    <submittedName>
        <fullName evidence="1">Uncharacterized protein</fullName>
    </submittedName>
</protein>
<sequence length="204" mass="23977">MLCNSIFYLENLSGLFMKMDIQQQQHQPLCYNSQPPTEIMGNEGQKVFIFQSRQCGFNNRFPSKFSVLGIQFTTLEKYIIWQKARYFADFEIAEHILHLQNPDQIYRIGLRIRGFKIEEWNKVRDKIMYMGLWAKFTQNAQLLSQLRETGNSMIAEATQVNKYWEGGICSSQLHRLSDPSSWDGDNKLGVLLMQLRKEINECIF</sequence>
<evidence type="ECO:0000313" key="1">
    <source>
        <dbReference type="EMBL" id="CAK5087151.1"/>
    </source>
</evidence>
<proteinExistence type="predicted"/>
<name>A0ACB1A9T1_MELEN</name>
<keyword evidence="2" id="KW-1185">Reference proteome</keyword>
<dbReference type="Proteomes" id="UP001497535">
    <property type="component" value="Unassembled WGS sequence"/>
</dbReference>